<evidence type="ECO:0000313" key="2">
    <source>
        <dbReference type="Proteomes" id="UP000596202"/>
    </source>
</evidence>
<dbReference type="Pfam" id="PF18143">
    <property type="entry name" value="HAD_SAK_2"/>
    <property type="match status" value="1"/>
</dbReference>
<dbReference type="Proteomes" id="UP000596202">
    <property type="component" value="Chromosome"/>
</dbReference>
<evidence type="ECO:0000313" key="1">
    <source>
        <dbReference type="EMBL" id="QQU02026.1"/>
    </source>
</evidence>
<dbReference type="OrthoDB" id="764324at2"/>
<dbReference type="AlphaFoldDB" id="A0A9Q7E9M5"/>
<organism evidence="1 2">
    <name type="scientific">Myroides odoratus</name>
    <name type="common">Flavobacterium odoratum</name>
    <dbReference type="NCBI Taxonomy" id="256"/>
    <lineage>
        <taxon>Bacteria</taxon>
        <taxon>Pseudomonadati</taxon>
        <taxon>Bacteroidota</taxon>
        <taxon>Flavobacteriia</taxon>
        <taxon>Flavobacteriales</taxon>
        <taxon>Flavobacteriaceae</taxon>
        <taxon>Myroides</taxon>
    </lineage>
</organism>
<dbReference type="EMBL" id="CP068108">
    <property type="protein sequence ID" value="QQU02026.1"/>
    <property type="molecule type" value="Genomic_DNA"/>
</dbReference>
<gene>
    <name evidence="1" type="ORF">I6I88_10945</name>
</gene>
<accession>A0A9Q7E9M5</accession>
<reference evidence="1 2" key="1">
    <citation type="submission" date="2021-01" db="EMBL/GenBank/DDBJ databases">
        <title>FDA dAtabase for Regulatory Grade micrObial Sequences (FDA-ARGOS): Supporting development and validation of Infectious Disease Dx tests.</title>
        <authorList>
            <person name="Sproer C."/>
            <person name="Gronow S."/>
            <person name="Severitt S."/>
            <person name="Schroder I."/>
            <person name="Tallon L."/>
            <person name="Sadzewicz L."/>
            <person name="Zhao X."/>
            <person name="Boylan J."/>
            <person name="Ott S."/>
            <person name="Bowen H."/>
            <person name="Vavikolanu K."/>
            <person name="Mehta A."/>
            <person name="Aluvathingal J."/>
            <person name="Nadendla S."/>
            <person name="Lowell S."/>
            <person name="Myers T."/>
            <person name="Yan Y."/>
            <person name="Sichtig H."/>
        </authorList>
    </citation>
    <scope>NUCLEOTIDE SEQUENCE [LARGE SCALE GENOMIC DNA]</scope>
    <source>
        <strain evidence="1 2">FDAARGOS_1131</strain>
    </source>
</reference>
<sequence length="121" mass="13844">MTKAIAIFNQIEVDEIILSTSHRNRFSIAEWSALLKIRGLKFSKLTKMISCNPYTSRKEEIETHIATYHLLPEDILILDDDKSIYGLSPHIKERAIVTRSFLGLTAFDLADIQTILQVKVK</sequence>
<name>A0A9Q7E9M5_MYROD</name>
<proteinExistence type="predicted"/>
<protein>
    <submittedName>
        <fullName evidence="1">Uncharacterized protein</fullName>
    </submittedName>
</protein>